<dbReference type="AlphaFoldDB" id="A0A9X3NET7"/>
<feature type="transmembrane region" description="Helical" evidence="1">
    <location>
        <begin position="92"/>
        <end position="113"/>
    </location>
</feature>
<name>A0A9X3NET7_9ACTN</name>
<evidence type="ECO:0000256" key="1">
    <source>
        <dbReference type="SAM" id="Phobius"/>
    </source>
</evidence>
<evidence type="ECO:0000313" key="3">
    <source>
        <dbReference type="Proteomes" id="UP001147653"/>
    </source>
</evidence>
<evidence type="ECO:0000313" key="2">
    <source>
        <dbReference type="EMBL" id="MDA0185303.1"/>
    </source>
</evidence>
<comment type="caution">
    <text evidence="2">The sequence shown here is derived from an EMBL/GenBank/DDBJ whole genome shotgun (WGS) entry which is preliminary data.</text>
</comment>
<gene>
    <name evidence="2" type="ORF">OJ997_33670</name>
</gene>
<feature type="transmembrane region" description="Helical" evidence="1">
    <location>
        <begin position="54"/>
        <end position="71"/>
    </location>
</feature>
<protein>
    <recommendedName>
        <fullName evidence="4">DUF1453 domain-containing protein</fullName>
    </recommendedName>
</protein>
<organism evidence="2 3">
    <name type="scientific">Solirubrobacter phytolaccae</name>
    <dbReference type="NCBI Taxonomy" id="1404360"/>
    <lineage>
        <taxon>Bacteria</taxon>
        <taxon>Bacillati</taxon>
        <taxon>Actinomycetota</taxon>
        <taxon>Thermoleophilia</taxon>
        <taxon>Solirubrobacterales</taxon>
        <taxon>Solirubrobacteraceae</taxon>
        <taxon>Solirubrobacter</taxon>
    </lineage>
</organism>
<evidence type="ECO:0008006" key="4">
    <source>
        <dbReference type="Google" id="ProtNLM"/>
    </source>
</evidence>
<sequence>MTLFLVLAILLPWSIWRQMHAHEVTANGLIKLPTIFAIVGVATLGGADFSGTGTLVYLGASMLLSAALGAWRGASLSIWREGGAWISKGNRLTIGLWVTLIAIKFALGTIASVTGDLPTETVGEVFLFLGLSFAVQNVVVARRTLWSGARQAATA</sequence>
<keyword evidence="3" id="KW-1185">Reference proteome</keyword>
<keyword evidence="1" id="KW-0472">Membrane</keyword>
<proteinExistence type="predicted"/>
<dbReference type="Proteomes" id="UP001147653">
    <property type="component" value="Unassembled WGS sequence"/>
</dbReference>
<keyword evidence="1" id="KW-1133">Transmembrane helix</keyword>
<reference evidence="2" key="1">
    <citation type="submission" date="2022-10" db="EMBL/GenBank/DDBJ databases">
        <title>The WGS of Solirubrobacter phytolaccae KCTC 29190.</title>
        <authorList>
            <person name="Jiang Z."/>
        </authorList>
    </citation>
    <scope>NUCLEOTIDE SEQUENCE</scope>
    <source>
        <strain evidence="2">KCTC 29190</strain>
    </source>
</reference>
<feature type="transmembrane region" description="Helical" evidence="1">
    <location>
        <begin position="125"/>
        <end position="141"/>
    </location>
</feature>
<dbReference type="RefSeq" id="WP_270029800.1">
    <property type="nucleotide sequence ID" value="NZ_JAPDDP010000107.1"/>
</dbReference>
<accession>A0A9X3NET7</accession>
<keyword evidence="1" id="KW-0812">Transmembrane</keyword>
<dbReference type="EMBL" id="JAPDDP010000107">
    <property type="protein sequence ID" value="MDA0185303.1"/>
    <property type="molecule type" value="Genomic_DNA"/>
</dbReference>